<dbReference type="AlphaFoldDB" id="A0A6I4KYA2"/>
<evidence type="ECO:0000256" key="7">
    <source>
        <dbReference type="ARBA" id="ARBA00022777"/>
    </source>
</evidence>
<dbReference type="PANTHER" id="PTHR10344">
    <property type="entry name" value="THYMIDYLATE KINASE"/>
    <property type="match status" value="1"/>
</dbReference>
<keyword evidence="6 11" id="KW-0547">Nucleotide-binding</keyword>
<evidence type="ECO:0000256" key="3">
    <source>
        <dbReference type="ARBA" id="ARBA00017144"/>
    </source>
</evidence>
<evidence type="ECO:0000256" key="4">
    <source>
        <dbReference type="ARBA" id="ARBA00022679"/>
    </source>
</evidence>
<dbReference type="SUPFAM" id="SSF52540">
    <property type="entry name" value="P-loop containing nucleoside triphosphate hydrolases"/>
    <property type="match status" value="1"/>
</dbReference>
<proteinExistence type="inferred from homology"/>
<dbReference type="EMBL" id="WKJZ01000003">
    <property type="protein sequence ID" value="MVW76704.1"/>
    <property type="molecule type" value="Genomic_DNA"/>
</dbReference>
<dbReference type="InterPro" id="IPR027417">
    <property type="entry name" value="P-loop_NTPase"/>
</dbReference>
<accession>A0A6I4KYA2</accession>
<dbReference type="NCBIfam" id="TIGR00041">
    <property type="entry name" value="DTMP_kinase"/>
    <property type="match status" value="1"/>
</dbReference>
<reference evidence="13 14" key="1">
    <citation type="submission" date="2019-11" db="EMBL/GenBank/DDBJ databases">
        <title>Pseudomonas flavidum sp. nov., isolated from Baiyang Lake.</title>
        <authorList>
            <person name="Zhao Y."/>
        </authorList>
    </citation>
    <scope>NUCLEOTIDE SEQUENCE [LARGE SCALE GENOMIC DNA]</scope>
    <source>
        <strain evidence="14">R-22-3 w-18</strain>
    </source>
</reference>
<evidence type="ECO:0000256" key="8">
    <source>
        <dbReference type="ARBA" id="ARBA00022840"/>
    </source>
</evidence>
<evidence type="ECO:0000256" key="10">
    <source>
        <dbReference type="ARBA" id="ARBA00048743"/>
    </source>
</evidence>
<dbReference type="GO" id="GO:0005829">
    <property type="term" value="C:cytosol"/>
    <property type="evidence" value="ECO:0007669"/>
    <property type="project" value="TreeGrafter"/>
</dbReference>
<evidence type="ECO:0000259" key="12">
    <source>
        <dbReference type="Pfam" id="PF02223"/>
    </source>
</evidence>
<dbReference type="Proteomes" id="UP000429555">
    <property type="component" value="Unassembled WGS sequence"/>
</dbReference>
<dbReference type="GO" id="GO:0006227">
    <property type="term" value="P:dUDP biosynthetic process"/>
    <property type="evidence" value="ECO:0007669"/>
    <property type="project" value="TreeGrafter"/>
</dbReference>
<evidence type="ECO:0000256" key="11">
    <source>
        <dbReference type="HAMAP-Rule" id="MF_00165"/>
    </source>
</evidence>
<evidence type="ECO:0000313" key="14">
    <source>
        <dbReference type="Proteomes" id="UP000429555"/>
    </source>
</evidence>
<dbReference type="EC" id="2.7.4.9" evidence="2 11"/>
<dbReference type="RefSeq" id="WP_160347180.1">
    <property type="nucleotide sequence ID" value="NZ_WKJZ01000003.1"/>
</dbReference>
<gene>
    <name evidence="11 13" type="primary">tmk</name>
    <name evidence="13" type="ORF">GJV18_15395</name>
</gene>
<comment type="similarity">
    <text evidence="1 11">Belongs to the thymidylate kinase family.</text>
</comment>
<dbReference type="CDD" id="cd01672">
    <property type="entry name" value="TMPK"/>
    <property type="match status" value="1"/>
</dbReference>
<dbReference type="GO" id="GO:0006235">
    <property type="term" value="P:dTTP biosynthetic process"/>
    <property type="evidence" value="ECO:0007669"/>
    <property type="project" value="UniProtKB-UniRule"/>
</dbReference>
<dbReference type="GO" id="GO:0004798">
    <property type="term" value="F:dTMP kinase activity"/>
    <property type="evidence" value="ECO:0007669"/>
    <property type="project" value="UniProtKB-UniRule"/>
</dbReference>
<keyword evidence="4 11" id="KW-0808">Transferase</keyword>
<protein>
    <recommendedName>
        <fullName evidence="3 11">Thymidylate kinase</fullName>
        <ecNumber evidence="2 11">2.7.4.9</ecNumber>
    </recommendedName>
    <alternativeName>
        <fullName evidence="9 11">dTMP kinase</fullName>
    </alternativeName>
</protein>
<keyword evidence="5 11" id="KW-0545">Nucleotide biosynthesis</keyword>
<dbReference type="HAMAP" id="MF_00165">
    <property type="entry name" value="Thymidylate_kinase"/>
    <property type="match status" value="1"/>
</dbReference>
<dbReference type="GO" id="GO:0006233">
    <property type="term" value="P:dTDP biosynthetic process"/>
    <property type="evidence" value="ECO:0007669"/>
    <property type="project" value="InterPro"/>
</dbReference>
<evidence type="ECO:0000256" key="5">
    <source>
        <dbReference type="ARBA" id="ARBA00022727"/>
    </source>
</evidence>
<comment type="caution">
    <text evidence="11">Lacks conserved residue(s) required for the propagation of feature annotation.</text>
</comment>
<dbReference type="Pfam" id="PF02223">
    <property type="entry name" value="Thymidylate_kin"/>
    <property type="match status" value="1"/>
</dbReference>
<evidence type="ECO:0000313" key="13">
    <source>
        <dbReference type="EMBL" id="MVW76704.1"/>
    </source>
</evidence>
<keyword evidence="14" id="KW-1185">Reference proteome</keyword>
<name>A0A6I4KYA2_9PSED</name>
<dbReference type="PANTHER" id="PTHR10344:SF4">
    <property type="entry name" value="UMP-CMP KINASE 2, MITOCHONDRIAL"/>
    <property type="match status" value="1"/>
</dbReference>
<evidence type="ECO:0000256" key="1">
    <source>
        <dbReference type="ARBA" id="ARBA00009776"/>
    </source>
</evidence>
<dbReference type="Gene3D" id="3.40.50.300">
    <property type="entry name" value="P-loop containing nucleotide triphosphate hydrolases"/>
    <property type="match status" value="1"/>
</dbReference>
<dbReference type="GO" id="GO:0005524">
    <property type="term" value="F:ATP binding"/>
    <property type="evidence" value="ECO:0007669"/>
    <property type="project" value="UniProtKB-UniRule"/>
</dbReference>
<sequence>MRGKFLVFEGIDGSGTSTQTALLQQALQQHGVKCTTTCEPSDGPIGNLIRQIFKGRIKAPHGENPHRPGGDLFDEQMAYLFAADRHDHLYNEIDGVHRLLEKGTTVICTRYFFSSIAYHCASESDFNFVYELNKNFPNPDLIIYLDNPTEESLKRIEARKFKDSYENETKLNQAKNNYRRAIESYTGKVIQIPANDPIKTIHEKILDTTLKLYQ</sequence>
<dbReference type="InterPro" id="IPR039430">
    <property type="entry name" value="Thymidylate_kin-like_dom"/>
</dbReference>
<evidence type="ECO:0000256" key="6">
    <source>
        <dbReference type="ARBA" id="ARBA00022741"/>
    </source>
</evidence>
<evidence type="ECO:0000256" key="9">
    <source>
        <dbReference type="ARBA" id="ARBA00029962"/>
    </source>
</evidence>
<keyword evidence="8 11" id="KW-0067">ATP-binding</keyword>
<evidence type="ECO:0000256" key="2">
    <source>
        <dbReference type="ARBA" id="ARBA00012980"/>
    </source>
</evidence>
<comment type="catalytic activity">
    <reaction evidence="10 11">
        <text>dTMP + ATP = dTDP + ADP</text>
        <dbReference type="Rhea" id="RHEA:13517"/>
        <dbReference type="ChEBI" id="CHEBI:30616"/>
        <dbReference type="ChEBI" id="CHEBI:58369"/>
        <dbReference type="ChEBI" id="CHEBI:63528"/>
        <dbReference type="ChEBI" id="CHEBI:456216"/>
        <dbReference type="EC" id="2.7.4.9"/>
    </reaction>
</comment>
<feature type="domain" description="Thymidylate kinase-like" evidence="12">
    <location>
        <begin position="8"/>
        <end position="205"/>
    </location>
</feature>
<dbReference type="InterPro" id="IPR018094">
    <property type="entry name" value="Thymidylate_kinase"/>
</dbReference>
<organism evidence="13 14">
    <name type="scientific">Pseudomonas xionganensis</name>
    <dbReference type="NCBI Taxonomy" id="2654845"/>
    <lineage>
        <taxon>Bacteria</taxon>
        <taxon>Pseudomonadati</taxon>
        <taxon>Pseudomonadota</taxon>
        <taxon>Gammaproteobacteria</taxon>
        <taxon>Pseudomonadales</taxon>
        <taxon>Pseudomonadaceae</taxon>
        <taxon>Pseudomonas</taxon>
    </lineage>
</organism>
<comment type="caution">
    <text evidence="13">The sequence shown here is derived from an EMBL/GenBank/DDBJ whole genome shotgun (WGS) entry which is preliminary data.</text>
</comment>
<comment type="function">
    <text evidence="11">Phosphorylation of dTMP to form dTDP in both de novo and salvage pathways of dTTP synthesis.</text>
</comment>
<keyword evidence="7 11" id="KW-0418">Kinase</keyword>